<organism evidence="1 2">
    <name type="scientific">Colletotrichum cuscutae</name>
    <dbReference type="NCBI Taxonomy" id="1209917"/>
    <lineage>
        <taxon>Eukaryota</taxon>
        <taxon>Fungi</taxon>
        <taxon>Dikarya</taxon>
        <taxon>Ascomycota</taxon>
        <taxon>Pezizomycotina</taxon>
        <taxon>Sordariomycetes</taxon>
        <taxon>Hypocreomycetidae</taxon>
        <taxon>Glomerellales</taxon>
        <taxon>Glomerellaceae</taxon>
        <taxon>Colletotrichum</taxon>
        <taxon>Colletotrichum acutatum species complex</taxon>
    </lineage>
</organism>
<protein>
    <submittedName>
        <fullName evidence="1">Uncharacterized protein</fullName>
    </submittedName>
</protein>
<proteinExistence type="predicted"/>
<name>A0AAI9XQR7_9PEZI</name>
<dbReference type="AlphaFoldDB" id="A0AAI9XQR7"/>
<evidence type="ECO:0000313" key="1">
    <source>
        <dbReference type="EMBL" id="KAK1456767.1"/>
    </source>
</evidence>
<comment type="caution">
    <text evidence="1">The sequence shown here is derived from an EMBL/GenBank/DDBJ whole genome shotgun (WGS) entry which is preliminary data.</text>
</comment>
<sequence>MALIFLLLQTCYSRDGCHNRYLGSTYPTAERRRTSKRQYTTYLDGTVSSTPQYDSLIITSHAHSAKDVIRPNALICPRTSPSDTGSWIEDTRLERLGNFIHTNFTLNDCNIQAPRQLCFALSYVSSTLLSLGSAISHKLFPGSIWTEHLTCRLSYRTRSSLYSGSNRARAGARIVARQYGTQMTWSHRSTYLISVCFSTILQQGMLAKMCCVALRFRTLYGVPPCLSPPTPRSTFQDNMRKRFVALGVTGLDVSIRIVLRVYRPILSPFMWPKTMLTG</sequence>
<keyword evidence="2" id="KW-1185">Reference proteome</keyword>
<accession>A0AAI9XQR7</accession>
<reference evidence="1" key="1">
    <citation type="submission" date="2016-11" db="EMBL/GenBank/DDBJ databases">
        <title>The genome sequence of Colletotrichum cuscutae.</title>
        <authorList>
            <person name="Baroncelli R."/>
        </authorList>
    </citation>
    <scope>NUCLEOTIDE SEQUENCE</scope>
    <source>
        <strain evidence="1">IMI 304802</strain>
    </source>
</reference>
<gene>
    <name evidence="1" type="ORF">CCUS01_09931</name>
</gene>
<evidence type="ECO:0000313" key="2">
    <source>
        <dbReference type="Proteomes" id="UP001239213"/>
    </source>
</evidence>
<dbReference type="EMBL" id="MPDP01000284">
    <property type="protein sequence ID" value="KAK1456767.1"/>
    <property type="molecule type" value="Genomic_DNA"/>
</dbReference>
<dbReference type="Proteomes" id="UP001239213">
    <property type="component" value="Unassembled WGS sequence"/>
</dbReference>